<evidence type="ECO:0000256" key="9">
    <source>
        <dbReference type="SAM" id="Phobius"/>
    </source>
</evidence>
<keyword evidence="7" id="KW-0245">EGF-like domain</keyword>
<dbReference type="PANTHER" id="PTHR14319">
    <property type="entry name" value="FIVE-SPAN TRANSMEMBRANE PROTEIN M83"/>
    <property type="match status" value="1"/>
</dbReference>
<dbReference type="Gene3D" id="2.60.120.260">
    <property type="entry name" value="Galactose-binding domain-like"/>
    <property type="match status" value="1"/>
</dbReference>
<dbReference type="PROSITE" id="PS00022">
    <property type="entry name" value="EGF_1"/>
    <property type="match status" value="1"/>
</dbReference>
<organism evidence="11 12">
    <name type="scientific">Sesamum indicum</name>
    <name type="common">Oriental sesame</name>
    <name type="synonym">Sesamum orientale</name>
    <dbReference type="NCBI Taxonomy" id="4182"/>
    <lineage>
        <taxon>Eukaryota</taxon>
        <taxon>Viridiplantae</taxon>
        <taxon>Streptophyta</taxon>
        <taxon>Embryophyta</taxon>
        <taxon>Tracheophyta</taxon>
        <taxon>Spermatophyta</taxon>
        <taxon>Magnoliopsida</taxon>
        <taxon>eudicotyledons</taxon>
        <taxon>Gunneridae</taxon>
        <taxon>Pentapetalae</taxon>
        <taxon>asterids</taxon>
        <taxon>lamiids</taxon>
        <taxon>Lamiales</taxon>
        <taxon>Pedaliaceae</taxon>
        <taxon>Sesamum</taxon>
    </lineage>
</organism>
<dbReference type="GO" id="GO:0005886">
    <property type="term" value="C:plasma membrane"/>
    <property type="evidence" value="ECO:0007669"/>
    <property type="project" value="UniProtKB-SubCell"/>
</dbReference>
<feature type="domain" description="EGF-like" evidence="10">
    <location>
        <begin position="533"/>
        <end position="574"/>
    </location>
</feature>
<dbReference type="OrthoDB" id="69646at2759"/>
<dbReference type="AlphaFoldDB" id="A0A6I9TZ05"/>
<reference evidence="11" key="1">
    <citation type="submission" date="2024-10" db="UniProtKB">
        <authorList>
            <consortium name="RefSeq"/>
        </authorList>
    </citation>
    <scope>NUCLEOTIDE SEQUENCE [LARGE SCALE GENOMIC DNA]</scope>
    <source>
        <strain evidence="11">cv. Zhongzhi No. 13</strain>
    </source>
</reference>
<keyword evidence="5 9" id="KW-1133">Transmembrane helix</keyword>
<evidence type="ECO:0000256" key="3">
    <source>
        <dbReference type="ARBA" id="ARBA00022475"/>
    </source>
</evidence>
<feature type="transmembrane region" description="Helical" evidence="9">
    <location>
        <begin position="752"/>
        <end position="773"/>
    </location>
</feature>
<feature type="disulfide bond" evidence="7">
    <location>
        <begin position="564"/>
        <end position="573"/>
    </location>
</feature>
<evidence type="ECO:0000256" key="4">
    <source>
        <dbReference type="ARBA" id="ARBA00022692"/>
    </source>
</evidence>
<keyword evidence="6 9" id="KW-0472">Membrane</keyword>
<keyword evidence="11" id="KW-1185">Reference proteome</keyword>
<feature type="transmembrane region" description="Helical" evidence="9">
    <location>
        <begin position="779"/>
        <end position="799"/>
    </location>
</feature>
<dbReference type="Pfam" id="PF12036">
    <property type="entry name" value="DUF3522"/>
    <property type="match status" value="1"/>
</dbReference>
<dbReference type="InParanoid" id="A0A6I9TZ05"/>
<feature type="compositionally biased region" description="Polar residues" evidence="8">
    <location>
        <begin position="820"/>
        <end position="834"/>
    </location>
</feature>
<dbReference type="FunCoup" id="A0A6I9TZ05">
    <property type="interactions" value="1387"/>
</dbReference>
<sequence length="834" mass="93708">MRKEAKNKKMGNIWILGRSYLSLCLIFLVHVCVCDSQEQAFNTYTISSFAYSRTYLKPYEWRYIRVDLPPWFSSMSLALESDVDIDLNKVNNASASSLPMICLREGSLPLPDVYDPSLAGLVKDYISNASFFGPQSLQNVEKCYPMQKNIWLRLTHEQISPGTWYFGLFNGIGPMRTRSKMINRGSAYSFSGNVSVEGCVTSLMLGTFCNQTVNMLSCNANNNLTGAGMDNEWSRRMEKNVIACRNVNGIVCHEDDGPKLYSVDVIGITEVLFIAAANITFNQTQPSNITGSHGLMCYARHDSMPLDKTYDFSGDLSKAPLVIKFPKAGRWFITIRPIDILNKSEEVQSNSSKVCYLLEWQVFQCPFDKAGLNCTMERYMLQTVLRKSPSHPFESNYIPITEKVSLASDDFPLEPLLSNFSSRESSDDAWTFFLLDIPSGATGGNIHIRLTSSVKINYEIYARNGGLPSLSTWDYFYASSTNSSSGSMFFKLYDSSEKAVSFYMLYAKGGLWSFGLRKLNGAHSTSQTVMSISLERCPQKCSSHGTCQSVLDTSGLTLYSYCACDRDHGGIDCSVELVSPHGHVQQSIFLIASNAAAVLPAFWSLRNKAFAEWVLFMSSGTASALYHACDVGTWCIMTFHVLQFLDFWLSFMAVVSTFVYLSSVSEASKRTIHTIVAILTAIMAENDPTRARNIAFVMGLGALGLLVGWLLEFFSHARSFSFSRELHLNLLNRWESLKGWIRNIIKTTIKRFHWGFLPAGLITLAMAAISWALESTETYWIWHSLWHIFIYTSSFFFLCSKAKVANCDDERPPDVGYELTRQTSFNGGEQSRER</sequence>
<protein>
    <submittedName>
        <fullName evidence="12">Uncharacterized protein LOC105172842</fullName>
    </submittedName>
</protein>
<evidence type="ECO:0000313" key="11">
    <source>
        <dbReference type="Proteomes" id="UP000504604"/>
    </source>
</evidence>
<evidence type="ECO:0000256" key="2">
    <source>
        <dbReference type="ARBA" id="ARBA00005542"/>
    </source>
</evidence>
<dbReference type="KEGG" id="sind:105172842"/>
<name>A0A6I9TZ05_SESIN</name>
<dbReference type="Proteomes" id="UP000504604">
    <property type="component" value="Linkage group LG1"/>
</dbReference>
<keyword evidence="4 9" id="KW-0812">Transmembrane</keyword>
<dbReference type="PROSITE" id="PS50026">
    <property type="entry name" value="EGF_3"/>
    <property type="match status" value="1"/>
</dbReference>
<dbReference type="InterPro" id="IPR000742">
    <property type="entry name" value="EGF"/>
</dbReference>
<accession>A0A6I9TZ05</accession>
<keyword evidence="3" id="KW-1003">Cell membrane</keyword>
<reference evidence="12" key="2">
    <citation type="submission" date="2025-08" db="UniProtKB">
        <authorList>
            <consortium name="RefSeq"/>
        </authorList>
    </citation>
    <scope>IDENTIFICATION</scope>
</reference>
<evidence type="ECO:0000313" key="12">
    <source>
        <dbReference type="RefSeq" id="XP_011092723.1"/>
    </source>
</evidence>
<evidence type="ECO:0000259" key="10">
    <source>
        <dbReference type="PROSITE" id="PS50026"/>
    </source>
</evidence>
<feature type="region of interest" description="Disordered" evidence="8">
    <location>
        <begin position="815"/>
        <end position="834"/>
    </location>
</feature>
<comment type="similarity">
    <text evidence="2">Belongs to the TMEM8 family.</text>
</comment>
<evidence type="ECO:0000256" key="8">
    <source>
        <dbReference type="SAM" id="MobiDB-lite"/>
    </source>
</evidence>
<evidence type="ECO:0000256" key="6">
    <source>
        <dbReference type="ARBA" id="ARBA00023136"/>
    </source>
</evidence>
<dbReference type="PANTHER" id="PTHR14319:SF3">
    <property type="entry name" value="TRANSMEMBRANE PROTEIN-LIKE PROTEIN"/>
    <property type="match status" value="1"/>
</dbReference>
<feature type="transmembrane region" description="Helical" evidence="9">
    <location>
        <begin position="641"/>
        <end position="661"/>
    </location>
</feature>
<evidence type="ECO:0000256" key="1">
    <source>
        <dbReference type="ARBA" id="ARBA00004651"/>
    </source>
</evidence>
<keyword evidence="7" id="KW-1015">Disulfide bond</keyword>
<feature type="transmembrane region" description="Helical" evidence="9">
    <location>
        <begin position="610"/>
        <end position="629"/>
    </location>
</feature>
<dbReference type="InterPro" id="IPR021910">
    <property type="entry name" value="NGX6/PGAP6/MYMK"/>
</dbReference>
<evidence type="ECO:0000256" key="7">
    <source>
        <dbReference type="PROSITE-ProRule" id="PRU00076"/>
    </source>
</evidence>
<comment type="subcellular location">
    <subcellularLocation>
        <location evidence="1">Cell membrane</location>
        <topology evidence="1">Multi-pass membrane protein</topology>
    </subcellularLocation>
</comment>
<dbReference type="RefSeq" id="XP_011092723.1">
    <property type="nucleotide sequence ID" value="XM_011094421.2"/>
</dbReference>
<feature type="transmembrane region" description="Helical" evidence="9">
    <location>
        <begin position="694"/>
        <end position="714"/>
    </location>
</feature>
<feature type="disulfide bond" evidence="7">
    <location>
        <begin position="537"/>
        <end position="547"/>
    </location>
</feature>
<dbReference type="GeneID" id="105172842"/>
<gene>
    <name evidence="12" type="primary">LOC105172842</name>
</gene>
<evidence type="ECO:0000256" key="5">
    <source>
        <dbReference type="ARBA" id="ARBA00022989"/>
    </source>
</evidence>
<comment type="caution">
    <text evidence="7">Lacks conserved residue(s) required for the propagation of feature annotation.</text>
</comment>
<proteinExistence type="inferred from homology"/>